<accession>A0A2N9VQW8</accession>
<dbReference type="RefSeq" id="WP_099999648.1">
    <property type="nucleotide sequence ID" value="NZ_CP017940.1"/>
</dbReference>
<dbReference type="CDD" id="cd01043">
    <property type="entry name" value="DPS"/>
    <property type="match status" value="1"/>
</dbReference>
<sequence>MASKSLQTIKRAPTATPTDLGEKATRDIAAAVNALLADTFALYMKTKNFHWHMSGPHFRDFHLLLDEQAAEIFAMTDVLAERVRKIGGTTLKSVGQISAQQRIPDNDANLVTPEDMLDELRDDTKRFIGYLRQVHELCNEYRDSATTSIIENYIDESERRHWFLFEATRTGPASV</sequence>
<dbReference type="Gene3D" id="1.20.1260.10">
    <property type="match status" value="1"/>
</dbReference>
<organism evidence="5 6">
    <name type="scientific">Phyllobacterium zundukense</name>
    <dbReference type="NCBI Taxonomy" id="1867719"/>
    <lineage>
        <taxon>Bacteria</taxon>
        <taxon>Pseudomonadati</taxon>
        <taxon>Pseudomonadota</taxon>
        <taxon>Alphaproteobacteria</taxon>
        <taxon>Hyphomicrobiales</taxon>
        <taxon>Phyllobacteriaceae</taxon>
        <taxon>Phyllobacterium</taxon>
    </lineage>
</organism>
<dbReference type="Proteomes" id="UP000232163">
    <property type="component" value="Unassembled WGS sequence"/>
</dbReference>
<dbReference type="InterPro" id="IPR012347">
    <property type="entry name" value="Ferritin-like"/>
</dbReference>
<dbReference type="AlphaFoldDB" id="A0A2N9VQW8"/>
<evidence type="ECO:0000259" key="4">
    <source>
        <dbReference type="Pfam" id="PF00210"/>
    </source>
</evidence>
<evidence type="ECO:0000313" key="6">
    <source>
        <dbReference type="Proteomes" id="UP000232163"/>
    </source>
</evidence>
<dbReference type="PIRSF" id="PIRSF005900">
    <property type="entry name" value="Dps"/>
    <property type="match status" value="1"/>
</dbReference>
<keyword evidence="6" id="KW-1185">Reference proteome</keyword>
<evidence type="ECO:0000256" key="1">
    <source>
        <dbReference type="ARBA" id="ARBA00009497"/>
    </source>
</evidence>
<evidence type="ECO:0000313" key="5">
    <source>
        <dbReference type="EMBL" id="PIO41886.1"/>
    </source>
</evidence>
<dbReference type="OrthoDB" id="9797687at2"/>
<evidence type="ECO:0000256" key="2">
    <source>
        <dbReference type="RuleBase" id="RU003875"/>
    </source>
</evidence>
<dbReference type="InterPro" id="IPR009078">
    <property type="entry name" value="Ferritin-like_SF"/>
</dbReference>
<dbReference type="GO" id="GO:0008199">
    <property type="term" value="F:ferric iron binding"/>
    <property type="evidence" value="ECO:0007669"/>
    <property type="project" value="InterPro"/>
</dbReference>
<dbReference type="InterPro" id="IPR002177">
    <property type="entry name" value="DPS_DNA-bd"/>
</dbReference>
<reference evidence="5 6" key="1">
    <citation type="journal article" date="2017" name="Int J Environ Stud">
        <title>Does the Miocene-Pliocene relict legume Oxytropis triphylla form nitrogen-fixing nodules with a combination of bacterial strains?</title>
        <authorList>
            <person name="Safronova V."/>
            <person name="Belimov A."/>
            <person name="Sazanova A."/>
            <person name="Kuznetsova I."/>
            <person name="Popova J."/>
            <person name="Andronov E."/>
            <person name="Verkhozina A."/>
            <person name="Tikhonovich I."/>
        </authorList>
    </citation>
    <scope>NUCLEOTIDE SEQUENCE [LARGE SCALE GENOMIC DNA]</scope>
    <source>
        <strain evidence="5 6">Tri-38</strain>
    </source>
</reference>
<protein>
    <submittedName>
        <fullName evidence="5">DNA starvation/stationary phase protection protein</fullName>
    </submittedName>
</protein>
<dbReference type="PANTHER" id="PTHR42932:SF3">
    <property type="entry name" value="DNA PROTECTION DURING STARVATION PROTEIN"/>
    <property type="match status" value="1"/>
</dbReference>
<comment type="caution">
    <text evidence="5">The sequence shown here is derived from an EMBL/GenBank/DDBJ whole genome shotgun (WGS) entry which is preliminary data.</text>
</comment>
<evidence type="ECO:0000256" key="3">
    <source>
        <dbReference type="SAM" id="MobiDB-lite"/>
    </source>
</evidence>
<gene>
    <name evidence="5" type="ORF">B5P45_22700</name>
</gene>
<proteinExistence type="inferred from homology"/>
<feature type="domain" description="Ferritin/DPS" evidence="4">
    <location>
        <begin position="30"/>
        <end position="164"/>
    </location>
</feature>
<dbReference type="EMBL" id="MZMT01000053">
    <property type="protein sequence ID" value="PIO41886.1"/>
    <property type="molecule type" value="Genomic_DNA"/>
</dbReference>
<feature type="region of interest" description="Disordered" evidence="3">
    <location>
        <begin position="1"/>
        <end position="21"/>
    </location>
</feature>
<name>A0A2N9VQW8_9HYPH</name>
<comment type="similarity">
    <text evidence="1 2">Belongs to the Dps family.</text>
</comment>
<dbReference type="PRINTS" id="PR01346">
    <property type="entry name" value="HELNAPAPROT"/>
</dbReference>
<dbReference type="Pfam" id="PF00210">
    <property type="entry name" value="Ferritin"/>
    <property type="match status" value="1"/>
</dbReference>
<dbReference type="PANTHER" id="PTHR42932">
    <property type="entry name" value="GENERAL STRESS PROTEIN 20U"/>
    <property type="match status" value="1"/>
</dbReference>
<dbReference type="InterPro" id="IPR008331">
    <property type="entry name" value="Ferritin_DPS_dom"/>
</dbReference>
<dbReference type="SUPFAM" id="SSF47240">
    <property type="entry name" value="Ferritin-like"/>
    <property type="match status" value="1"/>
</dbReference>
<dbReference type="KEGG" id="pht:BLM14_12255"/>